<proteinExistence type="predicted"/>
<keyword evidence="1" id="KW-0812">Transmembrane</keyword>
<organism evidence="2 3">
    <name type="scientific">Taxus chinensis</name>
    <name type="common">Chinese yew</name>
    <name type="synonym">Taxus wallichiana var. chinensis</name>
    <dbReference type="NCBI Taxonomy" id="29808"/>
    <lineage>
        <taxon>Eukaryota</taxon>
        <taxon>Viridiplantae</taxon>
        <taxon>Streptophyta</taxon>
        <taxon>Embryophyta</taxon>
        <taxon>Tracheophyta</taxon>
        <taxon>Spermatophyta</taxon>
        <taxon>Pinopsida</taxon>
        <taxon>Pinidae</taxon>
        <taxon>Conifers II</taxon>
        <taxon>Cupressales</taxon>
        <taxon>Taxaceae</taxon>
        <taxon>Taxus</taxon>
    </lineage>
</organism>
<feature type="transmembrane region" description="Helical" evidence="1">
    <location>
        <begin position="39"/>
        <end position="64"/>
    </location>
</feature>
<keyword evidence="1" id="KW-0472">Membrane</keyword>
<dbReference type="OMA" id="FADMCYH"/>
<dbReference type="Proteomes" id="UP000824469">
    <property type="component" value="Unassembled WGS sequence"/>
</dbReference>
<keyword evidence="1" id="KW-1133">Transmembrane helix</keyword>
<feature type="transmembrane region" description="Helical" evidence="1">
    <location>
        <begin position="12"/>
        <end position="33"/>
    </location>
</feature>
<dbReference type="PANTHER" id="PTHR31133">
    <property type="entry name" value="MEMBRANE PROTEIN"/>
    <property type="match status" value="1"/>
</dbReference>
<dbReference type="PANTHER" id="PTHR31133:SF12">
    <property type="entry name" value="MEMBRANE PROTEIN"/>
    <property type="match status" value="1"/>
</dbReference>
<comment type="caution">
    <text evidence="2">The sequence shown here is derived from an EMBL/GenBank/DDBJ whole genome shotgun (WGS) entry which is preliminary data.</text>
</comment>
<feature type="transmembrane region" description="Helical" evidence="1">
    <location>
        <begin position="76"/>
        <end position="107"/>
    </location>
</feature>
<feature type="non-terminal residue" evidence="2">
    <location>
        <position position="552"/>
    </location>
</feature>
<reference evidence="2 3" key="1">
    <citation type="journal article" date="2021" name="Nat. Plants">
        <title>The Taxus genome provides insights into paclitaxel biosynthesis.</title>
        <authorList>
            <person name="Xiong X."/>
            <person name="Gou J."/>
            <person name="Liao Q."/>
            <person name="Li Y."/>
            <person name="Zhou Q."/>
            <person name="Bi G."/>
            <person name="Li C."/>
            <person name="Du R."/>
            <person name="Wang X."/>
            <person name="Sun T."/>
            <person name="Guo L."/>
            <person name="Liang H."/>
            <person name="Lu P."/>
            <person name="Wu Y."/>
            <person name="Zhang Z."/>
            <person name="Ro D.K."/>
            <person name="Shang Y."/>
            <person name="Huang S."/>
            <person name="Yan J."/>
        </authorList>
    </citation>
    <scope>NUCLEOTIDE SEQUENCE [LARGE SCALE GENOMIC DNA]</scope>
    <source>
        <strain evidence="2">Ta-2019</strain>
    </source>
</reference>
<dbReference type="EMBL" id="JAHRHJ020000005">
    <property type="protein sequence ID" value="KAH9314988.1"/>
    <property type="molecule type" value="Genomic_DNA"/>
</dbReference>
<feature type="transmembrane region" description="Helical" evidence="1">
    <location>
        <begin position="182"/>
        <end position="204"/>
    </location>
</feature>
<gene>
    <name evidence="2" type="ORF">KI387_023615</name>
</gene>
<feature type="transmembrane region" description="Helical" evidence="1">
    <location>
        <begin position="225"/>
        <end position="245"/>
    </location>
</feature>
<accession>A0AA38L7N3</accession>
<protein>
    <submittedName>
        <fullName evidence="2">Uncharacterized protein</fullName>
    </submittedName>
</protein>
<dbReference type="AlphaFoldDB" id="A0AA38L7N3"/>
<keyword evidence="3" id="KW-1185">Reference proteome</keyword>
<evidence type="ECO:0000313" key="2">
    <source>
        <dbReference type="EMBL" id="KAH9314988.1"/>
    </source>
</evidence>
<evidence type="ECO:0000313" key="3">
    <source>
        <dbReference type="Proteomes" id="UP000824469"/>
    </source>
</evidence>
<dbReference type="InterPro" id="IPR040229">
    <property type="entry name" value="At3g27390-like"/>
</dbReference>
<feature type="transmembrane region" description="Helical" evidence="1">
    <location>
        <begin position="251"/>
        <end position="269"/>
    </location>
</feature>
<evidence type="ECO:0000256" key="1">
    <source>
        <dbReference type="SAM" id="Phobius"/>
    </source>
</evidence>
<name>A0AA38L7N3_TAXCH</name>
<sequence>MVNISWKTCLRVTYVLLAFCGALIFGALKGFVVGPIASLLLIIGNVSIILGLFPLHLAWTAYSIVKTPFCFFGLKIIMLVALPAVGFLWLAIGIAGSLLIGVGYGYFTPWVATFEAFRQDTDSGRFIHSITDGTWSTIKGSCTVVRDFLDICYHSYSAYLKDFREKESRPCSMKLTEVPACILVGLMGLIVDVPLFTVVAISKSPYLLLRGWQRLVYDLISREGPFFETACVPIAGIVILLWPLVVIGSTLLAIFASFFVGLYGAVIVYQETSFWRGMAYIVAMVADFDEYTNDLLYLREGTCFPRPNYRKKRVSKSLEPSTKVGHSSGVSVNTQFFQRASSTAEREIVPNLTTSRSVRETIQEVKMVQVWENTMKNCEMRGKELVDENIITAADFEEWVRSSTNVKSTIIGVGLPSYSMLHGLLHSIRSGTVGLLMVDGVEITYFNRPKNRILDWFFSPIIVLKDQIDAAKMVESELRFLEKLTLMSGNMERMEMWENGAIAPDNAMRNGEIQAISRRLQGLTRNMSRFPTYRRRYQQVVKVLLLYAQEKE</sequence>